<gene>
    <name evidence="2" type="ORF">INT45_011841</name>
</gene>
<feature type="domain" description="Helitron helicase-like" evidence="1">
    <location>
        <begin position="401"/>
        <end position="583"/>
    </location>
</feature>
<evidence type="ECO:0000313" key="3">
    <source>
        <dbReference type="Proteomes" id="UP000646827"/>
    </source>
</evidence>
<dbReference type="OrthoDB" id="2272314at2759"/>
<evidence type="ECO:0000259" key="1">
    <source>
        <dbReference type="Pfam" id="PF14214"/>
    </source>
</evidence>
<protein>
    <recommendedName>
        <fullName evidence="1">Helitron helicase-like domain-containing protein</fullName>
    </recommendedName>
</protein>
<dbReference type="InterPro" id="IPR025476">
    <property type="entry name" value="Helitron_helicase-like"/>
</dbReference>
<comment type="caution">
    <text evidence="2">The sequence shown here is derived from an EMBL/GenBank/DDBJ whole genome shotgun (WGS) entry which is preliminary data.</text>
</comment>
<dbReference type="AlphaFoldDB" id="A0A8H7V9J9"/>
<dbReference type="PANTHER" id="PTHR45786:SF74">
    <property type="entry name" value="ATP-DEPENDENT DNA HELICASE"/>
    <property type="match status" value="1"/>
</dbReference>
<reference evidence="2 3" key="1">
    <citation type="submission" date="2020-12" db="EMBL/GenBank/DDBJ databases">
        <title>Metabolic potential, ecology and presence of endohyphal bacteria is reflected in genomic diversity of Mucoromycotina.</title>
        <authorList>
            <person name="Muszewska A."/>
            <person name="Okrasinska A."/>
            <person name="Steczkiewicz K."/>
            <person name="Drgas O."/>
            <person name="Orlowska M."/>
            <person name="Perlinska-Lenart U."/>
            <person name="Aleksandrzak-Piekarczyk T."/>
            <person name="Szatraj K."/>
            <person name="Zielenkiewicz U."/>
            <person name="Pilsyk S."/>
            <person name="Malc E."/>
            <person name="Mieczkowski P."/>
            <person name="Kruszewska J.S."/>
            <person name="Biernat P."/>
            <person name="Pawlowska J."/>
        </authorList>
    </citation>
    <scope>NUCLEOTIDE SEQUENCE [LARGE SCALE GENOMIC DNA]</scope>
    <source>
        <strain evidence="2 3">CBS 142.35</strain>
    </source>
</reference>
<evidence type="ECO:0000313" key="2">
    <source>
        <dbReference type="EMBL" id="KAG2215166.1"/>
    </source>
</evidence>
<keyword evidence="3" id="KW-1185">Reference proteome</keyword>
<accession>A0A8H7V9J9</accession>
<sequence>MSMSTVICPSCNQPSHLRRSHRDCLNNPRRLATRAQNEAVFIEERERHANIEVESESVNSVEESAVQSDEPRCHSCGEYGHSRRSNRTCHLNPANNGNELDNENTNISVNKNCARISRNIIPERHSLGRMDQQCSHCHAYMWIEERASHSSVRNPVSNLCCHQGRVQLPQLRRTPVEISTLLRGSGDRSNEFHKNIRAYNSALSFTSLGVNVDQSVANSRNGAYNFRIHSAVHHHIGSLFPNNNTATPAFAQIYVHDPTTELQNRQAIAGTSLNAETLQQLQNIMHRVNPFVQSFKQMAEISCNGELESVQMIIRAEGTPDARRYNRPTESEIGVLIVENNGESVSNRDIVVRTRSDSLQHINEVHRHYDALHYVLIFPEGDEGWAIMSRSNNETITVMQWYKYRFMFRGNNDENELHYFGKLSQQYIVDMYAKMESNRLLYIRLNQSRLRSDLYSNVADAVLLGDNDMSNVGCRYILPSSFSGSPRHMQQLYQDAMSIVRRFRKPDLFITFTCNPSWPEIQNALLPGQSAPDRPDITSRIFRLKLKQLMHDLTKDMVLGTVVGHVHTVKFQKRGLPHAHILLILASEDKPLTQEQCDDIVSAELPDAQLYPSARATVVRHIIHGPCGLLNPTSVCMDAGACKKRYPKQFTPETVLNKDGYPAYRRRNNQDTIVKQRVTLDNRWVVPHNVYLCAKYDAHINVEICTSIHSVKYVYKYVYKGHDRASLEMTQHHPRQNNDNARNNNDEFDEIRSYLDARYVSASEGCWHFFSFNLHQEFLNHQRLAVHLPDEQYVQFNEEENPIIVTDRAHETTLTAWFLINAEDAAARAVLYPNFPENYVFVKFTQCWKIREHGHGGTIGRIYAVSPCDVEKYHL</sequence>
<name>A0A8H7V9J9_9FUNG</name>
<dbReference type="EMBL" id="JAEPRB010000541">
    <property type="protein sequence ID" value="KAG2215166.1"/>
    <property type="molecule type" value="Genomic_DNA"/>
</dbReference>
<proteinExistence type="predicted"/>
<dbReference type="Pfam" id="PF14214">
    <property type="entry name" value="Helitron_like_N"/>
    <property type="match status" value="1"/>
</dbReference>
<dbReference type="Proteomes" id="UP000646827">
    <property type="component" value="Unassembled WGS sequence"/>
</dbReference>
<dbReference type="PANTHER" id="PTHR45786">
    <property type="entry name" value="DNA BINDING PROTEIN-LIKE"/>
    <property type="match status" value="1"/>
</dbReference>
<organism evidence="2 3">
    <name type="scientific">Circinella minor</name>
    <dbReference type="NCBI Taxonomy" id="1195481"/>
    <lineage>
        <taxon>Eukaryota</taxon>
        <taxon>Fungi</taxon>
        <taxon>Fungi incertae sedis</taxon>
        <taxon>Mucoromycota</taxon>
        <taxon>Mucoromycotina</taxon>
        <taxon>Mucoromycetes</taxon>
        <taxon>Mucorales</taxon>
        <taxon>Lichtheimiaceae</taxon>
        <taxon>Circinella</taxon>
    </lineage>
</organism>